<dbReference type="Proteomes" id="UP001498771">
    <property type="component" value="Unassembled WGS sequence"/>
</dbReference>
<feature type="domain" description="Ketopantoate reductase N-terminal" evidence="2">
    <location>
        <begin position="10"/>
        <end position="165"/>
    </location>
</feature>
<proteinExistence type="predicted"/>
<dbReference type="Pfam" id="PF02558">
    <property type="entry name" value="ApbA"/>
    <property type="match status" value="1"/>
</dbReference>
<dbReference type="PANTHER" id="PTHR21708">
    <property type="entry name" value="PROBABLE 2-DEHYDROPANTOATE 2-REDUCTASE"/>
    <property type="match status" value="1"/>
</dbReference>
<dbReference type="Pfam" id="PF08546">
    <property type="entry name" value="ApbA_C"/>
    <property type="match status" value="1"/>
</dbReference>
<feature type="region of interest" description="Disordered" evidence="1">
    <location>
        <begin position="505"/>
        <end position="528"/>
    </location>
</feature>
<dbReference type="RefSeq" id="XP_064771151.1">
    <property type="nucleotide sequence ID" value="XM_064913954.1"/>
</dbReference>
<dbReference type="EMBL" id="JBBJBU010000001">
    <property type="protein sequence ID" value="KAK7208118.1"/>
    <property type="molecule type" value="Genomic_DNA"/>
</dbReference>
<accession>A0ABR1FE33</accession>
<dbReference type="InterPro" id="IPR013328">
    <property type="entry name" value="6PGD_dom2"/>
</dbReference>
<dbReference type="GeneID" id="90039466"/>
<dbReference type="InterPro" id="IPR051402">
    <property type="entry name" value="KPR-Related"/>
</dbReference>
<evidence type="ECO:0000313" key="4">
    <source>
        <dbReference type="EMBL" id="KAK7208118.1"/>
    </source>
</evidence>
<evidence type="ECO:0000259" key="3">
    <source>
        <dbReference type="Pfam" id="PF08546"/>
    </source>
</evidence>
<feature type="compositionally biased region" description="Low complexity" evidence="1">
    <location>
        <begin position="740"/>
        <end position="768"/>
    </location>
</feature>
<organism evidence="4 5">
    <name type="scientific">Myxozyma melibiosi</name>
    <dbReference type="NCBI Taxonomy" id="54550"/>
    <lineage>
        <taxon>Eukaryota</taxon>
        <taxon>Fungi</taxon>
        <taxon>Dikarya</taxon>
        <taxon>Ascomycota</taxon>
        <taxon>Saccharomycotina</taxon>
        <taxon>Lipomycetes</taxon>
        <taxon>Lipomycetales</taxon>
        <taxon>Lipomycetaceae</taxon>
        <taxon>Myxozyma</taxon>
    </lineage>
</organism>
<dbReference type="InterPro" id="IPR013752">
    <property type="entry name" value="KPA_reductase"/>
</dbReference>
<gene>
    <name evidence="4" type="ORF">BZA70DRAFT_287440</name>
</gene>
<feature type="compositionally biased region" description="Low complexity" evidence="1">
    <location>
        <begin position="702"/>
        <end position="712"/>
    </location>
</feature>
<comment type="caution">
    <text evidence="4">The sequence shown here is derived from an EMBL/GenBank/DDBJ whole genome shotgun (WGS) entry which is preliminary data.</text>
</comment>
<feature type="region of interest" description="Disordered" evidence="1">
    <location>
        <begin position="338"/>
        <end position="390"/>
    </location>
</feature>
<reference evidence="4 5" key="1">
    <citation type="submission" date="2024-03" db="EMBL/GenBank/DDBJ databases">
        <title>Genome-scale model development and genomic sequencing of the oleaginous clade Lipomyces.</title>
        <authorList>
            <consortium name="Lawrence Berkeley National Laboratory"/>
            <person name="Czajka J.J."/>
            <person name="Han Y."/>
            <person name="Kim J."/>
            <person name="Mondo S.J."/>
            <person name="Hofstad B.A."/>
            <person name="Robles A."/>
            <person name="Haridas S."/>
            <person name="Riley R."/>
            <person name="LaButti K."/>
            <person name="Pangilinan J."/>
            <person name="Andreopoulos W."/>
            <person name="Lipzen A."/>
            <person name="Yan J."/>
            <person name="Wang M."/>
            <person name="Ng V."/>
            <person name="Grigoriev I.V."/>
            <person name="Spatafora J.W."/>
            <person name="Magnuson J.K."/>
            <person name="Baker S.E."/>
            <person name="Pomraning K.R."/>
        </authorList>
    </citation>
    <scope>NUCLEOTIDE SEQUENCE [LARGE SCALE GENOMIC DNA]</scope>
    <source>
        <strain evidence="4 5">Phaff 52-87</strain>
    </source>
</reference>
<sequence length="768" mass="83171">MVDSSRLKVLSVGSNSISAFLSWRLTASNAADVSLIWKSHYEIVMNYGIAFKSQQLGPGRLRPFQVSKSIDDVRVPEGGFDYILLCVKALPDVYDLGSVIERVVTPGHTCIVVNTSTGIGIESYLESAFKENVILSLVCDSKVSQIGPAEFEQSGTDAAQYWIGCCTKTQPTDPTTIDDMADSLALTLEAGVVKCAVSKNIRQQQWEKSIGPIALHSLSVIMEEPNLSSLILMPRMRANIAAVIDELILIARSQRCSFDSNFARRVLETTAANPKPSMMYQDYLAKRPMEVEVMVGNPLKIADDMGLKVPRLEMVYLTLSRLNEINQSRGAMATPIIPAVPSRQPSNMSLAAAARRAPVQNGTQAAPPRRPASSQNGHVSRKSISRRSSMEGLEEFSDVVAYSSTLPSPVNNGSEFAAPGKGKLAGSPSLQDLTLREREMELRQREIAIREQEYAMQQRQRGMRPSMTPGGIPNRAPYAGGDYFSGPAQPPVEVDMVAYTSQRNRRTSNVGGRTKNESMTNGGGGVSGAFQRLMRSGRKQSMTPDQSSVGVDYYDSLTSSVADYTSDRYHEVDSRVLADSRANSMSSNAPRPSLYHHSQSLPIMSPQMGRSSAMLDSAPPAPPNSRFRYASNPRAMHHHQQQQQYMPPPMQARKLSSLVGPSPMDAMMTAAFGQGSPSSSSSSSVRGVPLPRMSAPPPPPQQMMMRRTPESTSPEESDSELYAAAAAVGGKDHGRRRRSLTGSASASASTSNDNGSGNSSSASSLEQK</sequence>
<dbReference type="Gene3D" id="3.40.50.720">
    <property type="entry name" value="NAD(P)-binding Rossmann-like Domain"/>
    <property type="match status" value="1"/>
</dbReference>
<evidence type="ECO:0000256" key="1">
    <source>
        <dbReference type="SAM" id="MobiDB-lite"/>
    </source>
</evidence>
<evidence type="ECO:0000259" key="2">
    <source>
        <dbReference type="Pfam" id="PF02558"/>
    </source>
</evidence>
<feature type="domain" description="Ketopantoate reductase C-terminal" evidence="3">
    <location>
        <begin position="200"/>
        <end position="319"/>
    </location>
</feature>
<dbReference type="PANTHER" id="PTHR21708:SF25">
    <property type="entry name" value="PROTEIN PAM1-RELATED"/>
    <property type="match status" value="1"/>
</dbReference>
<name>A0ABR1FE33_9ASCO</name>
<dbReference type="InterPro" id="IPR013332">
    <property type="entry name" value="KPR_N"/>
</dbReference>
<keyword evidence="5" id="KW-1185">Reference proteome</keyword>
<dbReference type="SUPFAM" id="SSF48179">
    <property type="entry name" value="6-phosphogluconate dehydrogenase C-terminal domain-like"/>
    <property type="match status" value="1"/>
</dbReference>
<dbReference type="InterPro" id="IPR008927">
    <property type="entry name" value="6-PGluconate_DH-like_C_sf"/>
</dbReference>
<dbReference type="Gene3D" id="1.10.1040.10">
    <property type="entry name" value="N-(1-d-carboxylethyl)-l-norvaline Dehydrogenase, domain 2"/>
    <property type="match status" value="1"/>
</dbReference>
<feature type="compositionally biased region" description="Polar residues" evidence="1">
    <location>
        <begin position="581"/>
        <end position="602"/>
    </location>
</feature>
<feature type="compositionally biased region" description="Low complexity" evidence="1">
    <location>
        <begin position="676"/>
        <end position="693"/>
    </location>
</feature>
<feature type="region of interest" description="Disordered" evidence="1">
    <location>
        <begin position="580"/>
        <end position="768"/>
    </location>
</feature>
<protein>
    <submittedName>
        <fullName evidence="4">Ketopantoate reductase PanE/ApbA C terminal-domain-containing protein</fullName>
    </submittedName>
</protein>
<evidence type="ECO:0000313" key="5">
    <source>
        <dbReference type="Proteomes" id="UP001498771"/>
    </source>
</evidence>